<reference evidence="5 6" key="1">
    <citation type="submission" date="2020-10" db="EMBL/GenBank/DDBJ databases">
        <title>The Coptis chinensis genome and diversification of protoberbering-type alkaloids.</title>
        <authorList>
            <person name="Wang B."/>
            <person name="Shu S."/>
            <person name="Song C."/>
            <person name="Liu Y."/>
        </authorList>
    </citation>
    <scope>NUCLEOTIDE SEQUENCE [LARGE SCALE GENOMIC DNA]</scope>
    <source>
        <strain evidence="5">HL-2020</strain>
        <tissue evidence="5">Leaf</tissue>
    </source>
</reference>
<dbReference type="InterPro" id="IPR008545">
    <property type="entry name" value="Web"/>
</dbReference>
<feature type="region of interest" description="Disordered" evidence="4">
    <location>
        <begin position="112"/>
        <end position="165"/>
    </location>
</feature>
<evidence type="ECO:0000313" key="6">
    <source>
        <dbReference type="Proteomes" id="UP000631114"/>
    </source>
</evidence>
<dbReference type="PANTHER" id="PTHR32054">
    <property type="entry name" value="HEAVY CHAIN, PUTATIVE, EXPRESSED-RELATED-RELATED"/>
    <property type="match status" value="1"/>
</dbReference>
<dbReference type="PANTHER" id="PTHR32054:SF3">
    <property type="entry name" value="HEAVY CHAIN, PUTATIVE, EXPRESSED-RELATED"/>
    <property type="match status" value="1"/>
</dbReference>
<dbReference type="GO" id="GO:0005829">
    <property type="term" value="C:cytosol"/>
    <property type="evidence" value="ECO:0007669"/>
    <property type="project" value="TreeGrafter"/>
</dbReference>
<comment type="similarity">
    <text evidence="1">Belongs to the WEB family.</text>
</comment>
<dbReference type="Pfam" id="PF05701">
    <property type="entry name" value="WEMBL"/>
    <property type="match status" value="1"/>
</dbReference>
<dbReference type="GO" id="GO:0009904">
    <property type="term" value="P:chloroplast accumulation movement"/>
    <property type="evidence" value="ECO:0007669"/>
    <property type="project" value="TreeGrafter"/>
</dbReference>
<protein>
    <recommendedName>
        <fullName evidence="7">WEB family protein</fullName>
    </recommendedName>
</protein>
<feature type="coiled-coil region" evidence="3">
    <location>
        <begin position="241"/>
        <end position="294"/>
    </location>
</feature>
<feature type="region of interest" description="Disordered" evidence="4">
    <location>
        <begin position="557"/>
        <end position="652"/>
    </location>
</feature>
<evidence type="ECO:0000256" key="3">
    <source>
        <dbReference type="SAM" id="Coils"/>
    </source>
</evidence>
<keyword evidence="6" id="KW-1185">Reference proteome</keyword>
<feature type="compositionally biased region" description="Basic and acidic residues" evidence="4">
    <location>
        <begin position="557"/>
        <end position="574"/>
    </location>
</feature>
<proteinExistence type="inferred from homology"/>
<feature type="compositionally biased region" description="Low complexity" evidence="4">
    <location>
        <begin position="467"/>
        <end position="477"/>
    </location>
</feature>
<comment type="caution">
    <text evidence="5">The sequence shown here is derived from an EMBL/GenBank/DDBJ whole genome shotgun (WGS) entry which is preliminary data.</text>
</comment>
<feature type="region of interest" description="Disordered" evidence="4">
    <location>
        <begin position="467"/>
        <end position="488"/>
    </location>
</feature>
<evidence type="ECO:0000313" key="5">
    <source>
        <dbReference type="EMBL" id="KAF9608960.1"/>
    </source>
</evidence>
<dbReference type="AlphaFoldDB" id="A0A835HXV9"/>
<evidence type="ECO:0000256" key="2">
    <source>
        <dbReference type="ARBA" id="ARBA00023054"/>
    </source>
</evidence>
<feature type="compositionally biased region" description="Polar residues" evidence="4">
    <location>
        <begin position="1"/>
        <end position="12"/>
    </location>
</feature>
<evidence type="ECO:0000256" key="1">
    <source>
        <dbReference type="ARBA" id="ARBA00005485"/>
    </source>
</evidence>
<gene>
    <name evidence="5" type="ORF">IFM89_012137</name>
</gene>
<sequence length="652" mass="71863">MGVKVPQSSTDSPKAEVGEIDTRAPFESVKAAVSLFGEAAFSGSGEKPVIKKSKAFFTERVLAKETQLHLAQKDLNNIKEKLKSAEITKAEALTELEKAKRTVEDLSNKLRALNESKESAMKETEAAKNQAEQLKEANLGGSSESGGSWKQELDTTKEEYTAAASELDAAKQELRKMRQDFEASMEAKDTAFRKAAEAEHLANANKERIGEIKKEIVAADVSIMDVKLASVQAQQEHTKILSEKEAQRQSYRASLEEAEKRLELLKREFNPKLKRDLEAKLAETTSEAEVLQKEMKDSMTSDLDSVKSVTLDLDDAKGALHKLAEEESSLRSLVESLKVELESVKKEHLELKEKEAETESVAGNLHVKLRKSKAELEATVAEESKSRNASGELITTLQQLSLESENARQEAEDLKKNAEELKKEAEATRMSLEVAEEKLQGTMKEAEEAKAAEMQAVDRIKILTERTSAARASTSASGAKITVSTEEFESLNRKGEEYDILADLRVAAAVAQVEAVKASENEARKKLETSYKEIEEIKSATEDALKRAEMAEAAKKAVEGELRRWREREQKKAAEAAARILAETEKSFESSPGHATAQKPTLPEHKAGVARKMDKTSVSKKALLPSISGIFHRKKNQVEGGSPSYLPGEKPL</sequence>
<dbReference type="EMBL" id="JADFTS010000004">
    <property type="protein sequence ID" value="KAF9608960.1"/>
    <property type="molecule type" value="Genomic_DNA"/>
</dbReference>
<feature type="coiled-coil region" evidence="3">
    <location>
        <begin position="397"/>
        <end position="456"/>
    </location>
</feature>
<organism evidence="5 6">
    <name type="scientific">Coptis chinensis</name>
    <dbReference type="NCBI Taxonomy" id="261450"/>
    <lineage>
        <taxon>Eukaryota</taxon>
        <taxon>Viridiplantae</taxon>
        <taxon>Streptophyta</taxon>
        <taxon>Embryophyta</taxon>
        <taxon>Tracheophyta</taxon>
        <taxon>Spermatophyta</taxon>
        <taxon>Magnoliopsida</taxon>
        <taxon>Ranunculales</taxon>
        <taxon>Ranunculaceae</taxon>
        <taxon>Coptidoideae</taxon>
        <taxon>Coptis</taxon>
    </lineage>
</organism>
<feature type="compositionally biased region" description="Basic and acidic residues" evidence="4">
    <location>
        <begin position="112"/>
        <end position="126"/>
    </location>
</feature>
<feature type="coiled-coil region" evidence="3">
    <location>
        <begin position="327"/>
        <end position="354"/>
    </location>
</feature>
<dbReference type="Proteomes" id="UP000631114">
    <property type="component" value="Unassembled WGS sequence"/>
</dbReference>
<feature type="compositionally biased region" description="Basic and acidic residues" evidence="4">
    <location>
        <begin position="151"/>
        <end position="160"/>
    </location>
</feature>
<feature type="region of interest" description="Disordered" evidence="4">
    <location>
        <begin position="1"/>
        <end position="20"/>
    </location>
</feature>
<keyword evidence="2 3" id="KW-0175">Coiled coil</keyword>
<dbReference type="GO" id="GO:0009903">
    <property type="term" value="P:chloroplast avoidance movement"/>
    <property type="evidence" value="ECO:0007669"/>
    <property type="project" value="TreeGrafter"/>
</dbReference>
<evidence type="ECO:0008006" key="7">
    <source>
        <dbReference type="Google" id="ProtNLM"/>
    </source>
</evidence>
<accession>A0A835HXV9</accession>
<dbReference type="OrthoDB" id="1933125at2759"/>
<name>A0A835HXV9_9MAGN</name>
<evidence type="ECO:0000256" key="4">
    <source>
        <dbReference type="SAM" id="MobiDB-lite"/>
    </source>
</evidence>
<feature type="compositionally biased region" description="Basic and acidic residues" evidence="4">
    <location>
        <begin position="602"/>
        <end position="617"/>
    </location>
</feature>